<evidence type="ECO:0000313" key="2">
    <source>
        <dbReference type="EMBL" id="OQP75840.1"/>
    </source>
</evidence>
<protein>
    <submittedName>
        <fullName evidence="2">Uncharacterized protein</fullName>
    </submittedName>
</protein>
<gene>
    <name evidence="2" type="ORF">IM53_017300</name>
</gene>
<accession>A0A1V9GZA7</accession>
<comment type="caution">
    <text evidence="2">The sequence shown here is derived from an EMBL/GenBank/DDBJ whole genome shotgun (WGS) entry which is preliminary data.</text>
</comment>
<name>A0A1V9GZA7_9XANT</name>
<organism evidence="2 3">
    <name type="scientific">Xanthomonas phaseoli pv. dieffenbachiae</name>
    <dbReference type="NCBI Taxonomy" id="92828"/>
    <lineage>
        <taxon>Bacteria</taxon>
        <taxon>Pseudomonadati</taxon>
        <taxon>Pseudomonadota</taxon>
        <taxon>Gammaproteobacteria</taxon>
        <taxon>Lysobacterales</taxon>
        <taxon>Lysobacteraceae</taxon>
        <taxon>Xanthomonas</taxon>
    </lineage>
</organism>
<reference evidence="3" key="2">
    <citation type="journal article" date="2017" name="Plant Pathol.">
        <title>Pathogenicity and virulence gene content of Xanthomonas strains infecting Araceae, formerly known as Xanthomonas axonopodis pv. dieffenbachiae.</title>
        <authorList>
            <person name="Constantin E.C."/>
            <person name="Haegeman A."/>
            <person name="Van Vaerenbergh J."/>
            <person name="Baeyen S."/>
            <person name="Van Malderghem C."/>
            <person name="Maes M."/>
            <person name="Cottyn B."/>
        </authorList>
    </citation>
    <scope>NUCLEOTIDE SEQUENCE [LARGE SCALE GENOMIC DNA]</scope>
    <source>
        <strain evidence="3">LMG 25940</strain>
    </source>
</reference>
<dbReference type="Proteomes" id="UP000050546">
    <property type="component" value="Unassembled WGS sequence"/>
</dbReference>
<proteinExistence type="predicted"/>
<dbReference type="EMBL" id="JPYI02000092">
    <property type="protein sequence ID" value="OQP75840.1"/>
    <property type="molecule type" value="Genomic_DNA"/>
</dbReference>
<evidence type="ECO:0000313" key="3">
    <source>
        <dbReference type="Proteomes" id="UP000050546"/>
    </source>
</evidence>
<feature type="region of interest" description="Disordered" evidence="1">
    <location>
        <begin position="29"/>
        <end position="56"/>
    </location>
</feature>
<sequence>MRQRAAYATAGTAVDLRAWGRAVIGLHSSAGSSWQPSRRARALPRSIERHAAPQET</sequence>
<dbReference type="AlphaFoldDB" id="A0A1V9GZA7"/>
<feature type="compositionally biased region" description="Basic and acidic residues" evidence="1">
    <location>
        <begin position="46"/>
        <end position="56"/>
    </location>
</feature>
<reference evidence="2 3" key="1">
    <citation type="journal article" date="2016" name="Plant Pathol.">
        <title>Genetic characterization of strains named as Xanthomonas axonopodis pv. dieffenbachiae leads to a taxonomic revision of the X. axonopodis species complex.</title>
        <authorList>
            <person name="Constantin E.C."/>
            <person name="Cleenwerck I."/>
            <person name="Maes M."/>
            <person name="Baeyen S."/>
            <person name="Van Malderghem C."/>
            <person name="De Vos P."/>
            <person name="Cottyn B."/>
        </authorList>
    </citation>
    <scope>NUCLEOTIDE SEQUENCE [LARGE SCALE GENOMIC DNA]</scope>
    <source>
        <strain evidence="2 3">LMG 25940</strain>
    </source>
</reference>
<evidence type="ECO:0000256" key="1">
    <source>
        <dbReference type="SAM" id="MobiDB-lite"/>
    </source>
</evidence>